<dbReference type="Gene3D" id="3.40.50.300">
    <property type="entry name" value="P-loop containing nucleotide triphosphate hydrolases"/>
    <property type="match status" value="1"/>
</dbReference>
<evidence type="ECO:0000313" key="1">
    <source>
        <dbReference type="EMBL" id="PIR76735.1"/>
    </source>
</evidence>
<evidence type="ECO:0008006" key="3">
    <source>
        <dbReference type="Google" id="ProtNLM"/>
    </source>
</evidence>
<proteinExistence type="predicted"/>
<sequence length="157" mass="17715">MLKFIIIRGPLGVGKTTVSKMLAKDLGFEYISVDDILDEYKLDDGDGIPVESFLKVNEIIQSLTKKETLGYVVDGNFYYQDQIDDFRNKFGNDISIFTLMSDVDTCRERDAQREKPYGKDAAEYVHMITSQVKAGKEIDTTHISAAETVEAIKNCIK</sequence>
<dbReference type="SUPFAM" id="SSF52540">
    <property type="entry name" value="P-loop containing nucleoside triphosphate hydrolases"/>
    <property type="match status" value="1"/>
</dbReference>
<name>A0A2H0TX68_9BACT</name>
<accession>A0A2H0TX68</accession>
<dbReference type="AlphaFoldDB" id="A0A2H0TX68"/>
<comment type="caution">
    <text evidence="1">The sequence shown here is derived from an EMBL/GenBank/DDBJ whole genome shotgun (WGS) entry which is preliminary data.</text>
</comment>
<reference evidence="2" key="1">
    <citation type="submission" date="2017-09" db="EMBL/GenBank/DDBJ databases">
        <title>Depth-based differentiation of microbial function through sediment-hosted aquifers and enrichment of novel symbionts in the deep terrestrial subsurface.</title>
        <authorList>
            <person name="Probst A.J."/>
            <person name="Ladd B."/>
            <person name="Jarett J.K."/>
            <person name="Geller-Mcgrath D.E."/>
            <person name="Sieber C.M.K."/>
            <person name="Emerson J.B."/>
            <person name="Anantharaman K."/>
            <person name="Thomas B.C."/>
            <person name="Malmstrom R."/>
            <person name="Stieglmeier M."/>
            <person name="Klingl A."/>
            <person name="Woyke T."/>
            <person name="Ryan C.M."/>
            <person name="Banfield J.F."/>
        </authorList>
    </citation>
    <scope>NUCLEOTIDE SEQUENCE [LARGE SCALE GENOMIC DNA]</scope>
</reference>
<dbReference type="InterPro" id="IPR027417">
    <property type="entry name" value="P-loop_NTPase"/>
</dbReference>
<dbReference type="Proteomes" id="UP000231530">
    <property type="component" value="Unassembled WGS sequence"/>
</dbReference>
<protein>
    <recommendedName>
        <fullName evidence="3">Shikimate kinase</fullName>
    </recommendedName>
</protein>
<gene>
    <name evidence="1" type="ORF">COU32_00610</name>
</gene>
<dbReference type="Pfam" id="PF13671">
    <property type="entry name" value="AAA_33"/>
    <property type="match status" value="1"/>
</dbReference>
<organism evidence="1 2">
    <name type="scientific">Candidatus Magasanikbacteria bacterium CG10_big_fil_rev_8_21_14_0_10_42_10</name>
    <dbReference type="NCBI Taxonomy" id="1974649"/>
    <lineage>
        <taxon>Bacteria</taxon>
        <taxon>Candidatus Magasanikiibacteriota</taxon>
    </lineage>
</organism>
<evidence type="ECO:0000313" key="2">
    <source>
        <dbReference type="Proteomes" id="UP000231530"/>
    </source>
</evidence>
<dbReference type="EMBL" id="PFBY01000009">
    <property type="protein sequence ID" value="PIR76735.1"/>
    <property type="molecule type" value="Genomic_DNA"/>
</dbReference>